<dbReference type="RefSeq" id="WP_035144927.1">
    <property type="nucleotide sequence ID" value="NZ_JAAZWO010000002.1"/>
</dbReference>
<dbReference type="PANTHER" id="PTHR37313">
    <property type="entry name" value="UPF0749 PROTEIN RV1825"/>
    <property type="match status" value="1"/>
</dbReference>
<feature type="coiled-coil region" evidence="2">
    <location>
        <begin position="48"/>
        <end position="89"/>
    </location>
</feature>
<keyword evidence="3" id="KW-0472">Membrane</keyword>
<dbReference type="Proteomes" id="UP000563151">
    <property type="component" value="Unassembled WGS sequence"/>
</dbReference>
<evidence type="ECO:0000313" key="4">
    <source>
        <dbReference type="EMBL" id="MBC2396617.1"/>
    </source>
</evidence>
<gene>
    <name evidence="4" type="ORF">HGG79_02330</name>
</gene>
<dbReference type="PANTHER" id="PTHR37313:SF2">
    <property type="entry name" value="UPF0749 PROTEIN YLXX"/>
    <property type="match status" value="1"/>
</dbReference>
<accession>A0A923E539</accession>
<dbReference type="AlphaFoldDB" id="A0A923E539"/>
<evidence type="ECO:0000256" key="1">
    <source>
        <dbReference type="ARBA" id="ARBA00009108"/>
    </source>
</evidence>
<keyword evidence="3" id="KW-0812">Transmembrane</keyword>
<name>A0A923E539_CLOTT</name>
<feature type="transmembrane region" description="Helical" evidence="3">
    <location>
        <begin position="6"/>
        <end position="27"/>
    </location>
</feature>
<sequence>MRSNEANVFVFIASIVIGILISMNISFTRENKTVFLSSKQYQDAYVYRNELLNGISNLNNQYIKYKDKLSKYEKNIQNNNQIIDEINKEIIENKRIMGFTALEGPGIKITLVDASTEFIQDPYEYEQKLIHNKDMIQVVNDLLNAGAEAISINEVRLISSSSINCNGAFLRINGIQICAPFYINAIGNKESLKKYILADENYLKSLMIRGIEVELEDKEDIKIPAYMGKMENKFIKSMNK</sequence>
<dbReference type="Gene3D" id="3.30.70.1880">
    <property type="entry name" value="Protein of unknown function DUF881"/>
    <property type="match status" value="1"/>
</dbReference>
<evidence type="ECO:0000256" key="3">
    <source>
        <dbReference type="SAM" id="Phobius"/>
    </source>
</evidence>
<keyword evidence="5" id="KW-1185">Reference proteome</keyword>
<evidence type="ECO:0000313" key="5">
    <source>
        <dbReference type="Proteomes" id="UP000563151"/>
    </source>
</evidence>
<evidence type="ECO:0000256" key="2">
    <source>
        <dbReference type="SAM" id="Coils"/>
    </source>
</evidence>
<organism evidence="4 5">
    <name type="scientific">Clostridium tetanomorphum</name>
    <dbReference type="NCBI Taxonomy" id="1553"/>
    <lineage>
        <taxon>Bacteria</taxon>
        <taxon>Bacillati</taxon>
        <taxon>Bacillota</taxon>
        <taxon>Clostridia</taxon>
        <taxon>Eubacteriales</taxon>
        <taxon>Clostridiaceae</taxon>
        <taxon>Clostridium</taxon>
    </lineage>
</organism>
<dbReference type="Pfam" id="PF05949">
    <property type="entry name" value="DUF881"/>
    <property type="match status" value="1"/>
</dbReference>
<protein>
    <submittedName>
        <fullName evidence="4">DUF881 domain-containing protein</fullName>
    </submittedName>
</protein>
<reference evidence="4 5" key="1">
    <citation type="submission" date="2020-04" db="EMBL/GenBank/DDBJ databases">
        <title>Genomic insights into acetone-butanol-ethanol (ABE) fermentation by sequencing solventogenic clostridia strains.</title>
        <authorList>
            <person name="Brown S."/>
        </authorList>
    </citation>
    <scope>NUCLEOTIDE SEQUENCE [LARGE SCALE GENOMIC DNA]</scope>
    <source>
        <strain evidence="4 5">DJ011</strain>
    </source>
</reference>
<comment type="similarity">
    <text evidence="1">Belongs to the UPF0749 family.</text>
</comment>
<keyword evidence="2" id="KW-0175">Coiled coil</keyword>
<keyword evidence="3" id="KW-1133">Transmembrane helix</keyword>
<proteinExistence type="inferred from homology"/>
<dbReference type="EMBL" id="JAAZWO010000002">
    <property type="protein sequence ID" value="MBC2396617.1"/>
    <property type="molecule type" value="Genomic_DNA"/>
</dbReference>
<dbReference type="InterPro" id="IPR010273">
    <property type="entry name" value="DUF881"/>
</dbReference>
<comment type="caution">
    <text evidence="4">The sequence shown here is derived from an EMBL/GenBank/DDBJ whole genome shotgun (WGS) entry which is preliminary data.</text>
</comment>